<feature type="domain" description="Bacterial type II secretion system protein E" evidence="4">
    <location>
        <begin position="183"/>
        <end position="544"/>
    </location>
</feature>
<evidence type="ECO:0000256" key="2">
    <source>
        <dbReference type="ARBA" id="ARBA00022741"/>
    </source>
</evidence>
<dbReference type="PANTHER" id="PTHR30258">
    <property type="entry name" value="TYPE II SECRETION SYSTEM PROTEIN GSPE-RELATED"/>
    <property type="match status" value="1"/>
</dbReference>
<evidence type="ECO:0000313" key="5">
    <source>
        <dbReference type="EMBL" id="ABM21057.1"/>
    </source>
</evidence>
<dbReference type="eggNOG" id="COG2804">
    <property type="taxonomic scope" value="Bacteria"/>
</dbReference>
<dbReference type="GO" id="GO:0005524">
    <property type="term" value="F:ATP binding"/>
    <property type="evidence" value="ECO:0007669"/>
    <property type="project" value="UniProtKB-KW"/>
</dbReference>
<keyword evidence="2" id="KW-0547">Nucleotide-binding</keyword>
<dbReference type="Gene3D" id="3.40.50.300">
    <property type="entry name" value="P-loop containing nucleotide triphosphate hydrolases"/>
    <property type="match status" value="1"/>
</dbReference>
<comment type="similarity">
    <text evidence="1">Belongs to the GSP E family.</text>
</comment>
<dbReference type="GO" id="GO:0016887">
    <property type="term" value="F:ATP hydrolysis activity"/>
    <property type="evidence" value="ECO:0007669"/>
    <property type="project" value="TreeGrafter"/>
</dbReference>
<evidence type="ECO:0000259" key="4">
    <source>
        <dbReference type="Pfam" id="PF00437"/>
    </source>
</evidence>
<dbReference type="SUPFAM" id="SSF160246">
    <property type="entry name" value="EspE N-terminal domain-like"/>
    <property type="match status" value="1"/>
</dbReference>
<sequence length="621" mass="69588">MSKQRIPLGTVLLNKGLIDKRTLEKALKMQKQKKNEGRAIPLGELLVRAGKITKEQLEDALNRQSKRTTEVLRSRYEIDEIHGQLTIQSLDTTTGKPFVEEAYSNAIQVAENLKNEPVILVTPEFQAEARNVMMTIRQRVLGAYGNSNGQPALPQILKVTPDLLDLYRTSVHDPAQSAPKSDVESEFEVLVKKAYEMGAVDLHFFRKVDVCTVRLRINGSLRTFAEWSPERADKIISVGFQSFGKGSKYSNWNQRQRQRIRIKIRYNQHITLDCRYEHAPGDDGAYHTCVRILGNDKREVSKQIDLCDLGFTRKQHYALEAAVSEPSGLVILAGPTGSGKSTTMAGLIKFINQNNDVNVLTVESPIERELPAFQTSVSDDEEGNQNEFAHAIKSMLRRDPDVGMVGEIRDHMSASAVASGVQTGHIMLSTVHAQSAIEIVERLASPAMKLTPDTIGSPSFVNALVFQMLVPTLDPKSKARLTRENLDDYMEPRQRERFLTLFPDFHQKEIYVRGSSDQHPEGVNGMTICAEIVIPDDRMRSHFRRLELADALRYWKSLGVGEANKPLDERLTGLTASEHAILKVEQGLVDPRDLEAYFGHMNILAAKRKDVAANLDRAEAA</sequence>
<dbReference type="RefSeq" id="WP_011783296.1">
    <property type="nucleotide sequence ID" value="NC_008738.1"/>
</dbReference>
<dbReference type="Proteomes" id="UP000000998">
    <property type="component" value="Plasmid pMAQU01"/>
</dbReference>
<accession>A1U7T8</accession>
<dbReference type="InterPro" id="IPR027417">
    <property type="entry name" value="P-loop_NTPase"/>
</dbReference>
<proteinExistence type="inferred from homology"/>
<evidence type="ECO:0000313" key="6">
    <source>
        <dbReference type="Proteomes" id="UP000000998"/>
    </source>
</evidence>
<dbReference type="Gene3D" id="3.30.450.90">
    <property type="match status" value="1"/>
</dbReference>
<evidence type="ECO:0000256" key="1">
    <source>
        <dbReference type="ARBA" id="ARBA00006611"/>
    </source>
</evidence>
<evidence type="ECO:0000256" key="3">
    <source>
        <dbReference type="ARBA" id="ARBA00022840"/>
    </source>
</evidence>
<organism evidence="5 6">
    <name type="scientific">Marinobacter nauticus (strain ATCC 700491 / DSM 11845 / VT8)</name>
    <name type="common">Marinobacter aquaeolei</name>
    <dbReference type="NCBI Taxonomy" id="351348"/>
    <lineage>
        <taxon>Bacteria</taxon>
        <taxon>Pseudomonadati</taxon>
        <taxon>Pseudomonadota</taxon>
        <taxon>Gammaproteobacteria</taxon>
        <taxon>Pseudomonadales</taxon>
        <taxon>Marinobacteraceae</taxon>
        <taxon>Marinobacter</taxon>
    </lineage>
</organism>
<dbReference type="InterPro" id="IPR001482">
    <property type="entry name" value="T2SS/T4SS_dom"/>
</dbReference>
<protein>
    <submittedName>
        <fullName evidence="5">Type II secretion system protein E</fullName>
    </submittedName>
</protein>
<dbReference type="GO" id="GO:0005886">
    <property type="term" value="C:plasma membrane"/>
    <property type="evidence" value="ECO:0007669"/>
    <property type="project" value="TreeGrafter"/>
</dbReference>
<name>A1U7T8_MARN8</name>
<dbReference type="Pfam" id="PF00437">
    <property type="entry name" value="T2SSE"/>
    <property type="match status" value="1"/>
</dbReference>
<dbReference type="InterPro" id="IPR037257">
    <property type="entry name" value="T2SS_E_N_sf"/>
</dbReference>
<dbReference type="EMBL" id="CP000515">
    <property type="protein sequence ID" value="ABM21057.1"/>
    <property type="molecule type" value="Genomic_DNA"/>
</dbReference>
<dbReference type="SUPFAM" id="SSF52540">
    <property type="entry name" value="P-loop containing nucleoside triphosphate hydrolases"/>
    <property type="match status" value="1"/>
</dbReference>
<dbReference type="KEGG" id="maq:Maqu_4206"/>
<reference evidence="6" key="1">
    <citation type="journal article" date="2011" name="Appl. Environ. Microbiol.">
        <title>Genomic potential of Marinobacter aquaeolei, a biogeochemical 'opportunitroph'.</title>
        <authorList>
            <person name="Singer E."/>
            <person name="Webb E.A."/>
            <person name="Nelson W.C."/>
            <person name="Heidelberg J.F."/>
            <person name="Ivanova N."/>
            <person name="Pati A."/>
            <person name="Edwards K.J."/>
        </authorList>
    </citation>
    <scope>NUCLEOTIDE SEQUENCE [LARGE SCALE GENOMIC DNA]</scope>
    <source>
        <strain evidence="6">ATCC 700491 / DSM 11845 / VT8</strain>
    </source>
</reference>
<gene>
    <name evidence="5" type="ordered locus">Maqu_4206</name>
</gene>
<geneLocation type="plasmid" evidence="5 6">
    <name>pMAQU01</name>
</geneLocation>
<dbReference type="OrthoDB" id="5790493at2"/>
<dbReference type="PANTHER" id="PTHR30258:SF3">
    <property type="entry name" value="SLL1921 PROTEIN"/>
    <property type="match status" value="1"/>
</dbReference>
<dbReference type="HOGENOM" id="CLU_439927_0_0_6"/>
<keyword evidence="3" id="KW-0067">ATP-binding</keyword>
<dbReference type="AlphaFoldDB" id="A1U7T8"/>
<keyword evidence="5" id="KW-0614">Plasmid</keyword>